<dbReference type="Proteomes" id="UP001066276">
    <property type="component" value="Chromosome 6"/>
</dbReference>
<organism evidence="2 3">
    <name type="scientific">Pleurodeles waltl</name>
    <name type="common">Iberian ribbed newt</name>
    <dbReference type="NCBI Taxonomy" id="8319"/>
    <lineage>
        <taxon>Eukaryota</taxon>
        <taxon>Metazoa</taxon>
        <taxon>Chordata</taxon>
        <taxon>Craniata</taxon>
        <taxon>Vertebrata</taxon>
        <taxon>Euteleostomi</taxon>
        <taxon>Amphibia</taxon>
        <taxon>Batrachia</taxon>
        <taxon>Caudata</taxon>
        <taxon>Salamandroidea</taxon>
        <taxon>Salamandridae</taxon>
        <taxon>Pleurodelinae</taxon>
        <taxon>Pleurodeles</taxon>
    </lineage>
</organism>
<dbReference type="EMBL" id="JANPWB010000010">
    <property type="protein sequence ID" value="KAJ1135957.1"/>
    <property type="molecule type" value="Genomic_DNA"/>
</dbReference>
<comment type="caution">
    <text evidence="2">The sequence shown here is derived from an EMBL/GenBank/DDBJ whole genome shotgun (WGS) entry which is preliminary data.</text>
</comment>
<evidence type="ECO:0000313" key="3">
    <source>
        <dbReference type="Proteomes" id="UP001066276"/>
    </source>
</evidence>
<gene>
    <name evidence="2" type="ORF">NDU88_002386</name>
</gene>
<feature type="compositionally biased region" description="Low complexity" evidence="1">
    <location>
        <begin position="53"/>
        <end position="71"/>
    </location>
</feature>
<keyword evidence="3" id="KW-1185">Reference proteome</keyword>
<dbReference type="AlphaFoldDB" id="A0AAV7Q5U8"/>
<evidence type="ECO:0000256" key="1">
    <source>
        <dbReference type="SAM" id="MobiDB-lite"/>
    </source>
</evidence>
<name>A0AAV7Q5U8_PLEWA</name>
<feature type="compositionally biased region" description="Low complexity" evidence="1">
    <location>
        <begin position="7"/>
        <end position="16"/>
    </location>
</feature>
<protein>
    <submittedName>
        <fullName evidence="2">Uncharacterized protein</fullName>
    </submittedName>
</protein>
<evidence type="ECO:0000313" key="2">
    <source>
        <dbReference type="EMBL" id="KAJ1135957.1"/>
    </source>
</evidence>
<feature type="region of interest" description="Disordered" evidence="1">
    <location>
        <begin position="1"/>
        <end position="90"/>
    </location>
</feature>
<sequence length="164" mass="17431">MGRRGRYPPGGAAAPPDQKGGDHKPPRNQGGFHYYIASRCFPPPAKSPAGLTGPPLGRARGPASPAASSGRQLSRGARGTTHPQGCSPASCYSSGILRPRIEGRTAHSPLAAPVTATEAVRPSWVIFWQPRRTPKSFAMPRLMPGDLGNREFLKLLVGREQCSN</sequence>
<proteinExistence type="predicted"/>
<reference evidence="2" key="1">
    <citation type="journal article" date="2022" name="bioRxiv">
        <title>Sequencing and chromosome-scale assembly of the giantPleurodeles waltlgenome.</title>
        <authorList>
            <person name="Brown T."/>
            <person name="Elewa A."/>
            <person name="Iarovenko S."/>
            <person name="Subramanian E."/>
            <person name="Araus A.J."/>
            <person name="Petzold A."/>
            <person name="Susuki M."/>
            <person name="Suzuki K.-i.T."/>
            <person name="Hayashi T."/>
            <person name="Toyoda A."/>
            <person name="Oliveira C."/>
            <person name="Osipova E."/>
            <person name="Leigh N.D."/>
            <person name="Simon A."/>
            <person name="Yun M.H."/>
        </authorList>
    </citation>
    <scope>NUCLEOTIDE SEQUENCE</scope>
    <source>
        <strain evidence="2">20211129_DDA</strain>
        <tissue evidence="2">Liver</tissue>
    </source>
</reference>
<accession>A0AAV7Q5U8</accession>